<name>A0A6B0UKB0_IXORI</name>
<dbReference type="EMBL" id="GIFC01007885">
    <property type="protein sequence ID" value="MXU89968.1"/>
    <property type="molecule type" value="Transcribed_RNA"/>
</dbReference>
<dbReference type="AlphaFoldDB" id="A0A6B0UKB0"/>
<evidence type="ECO:0000313" key="1">
    <source>
        <dbReference type="EMBL" id="MXU89968.1"/>
    </source>
</evidence>
<sequence>MILVVGWLATVVSANRAFIALNFRELFFPLFKARRTNSCILQGRGSSWYPGGECNREIENYERRTRLTLLSQRLALPWEGGGTIKTVFAQSLGVKVQSAKRIRRPLKRSRL</sequence>
<proteinExistence type="predicted"/>
<protein>
    <submittedName>
        <fullName evidence="1">Uncharacterized protein</fullName>
    </submittedName>
</protein>
<accession>A0A6B0UKB0</accession>
<organism evidence="1">
    <name type="scientific">Ixodes ricinus</name>
    <name type="common">Common tick</name>
    <name type="synonym">Acarus ricinus</name>
    <dbReference type="NCBI Taxonomy" id="34613"/>
    <lineage>
        <taxon>Eukaryota</taxon>
        <taxon>Metazoa</taxon>
        <taxon>Ecdysozoa</taxon>
        <taxon>Arthropoda</taxon>
        <taxon>Chelicerata</taxon>
        <taxon>Arachnida</taxon>
        <taxon>Acari</taxon>
        <taxon>Parasitiformes</taxon>
        <taxon>Ixodida</taxon>
        <taxon>Ixodoidea</taxon>
        <taxon>Ixodidae</taxon>
        <taxon>Ixodinae</taxon>
        <taxon>Ixodes</taxon>
    </lineage>
</organism>
<reference evidence="1" key="1">
    <citation type="submission" date="2019-12" db="EMBL/GenBank/DDBJ databases">
        <title>An insight into the sialome of adult female Ixodes ricinus ticks feeding for 6 days.</title>
        <authorList>
            <person name="Perner J."/>
            <person name="Ribeiro J.M.C."/>
        </authorList>
    </citation>
    <scope>NUCLEOTIDE SEQUENCE</scope>
    <source>
        <strain evidence="1">Semi-engorged</strain>
        <tissue evidence="1">Salivary glands</tissue>
    </source>
</reference>